<dbReference type="EMBL" id="QXHD01000004">
    <property type="protein sequence ID" value="NEZ57718.1"/>
    <property type="molecule type" value="Genomic_DNA"/>
</dbReference>
<dbReference type="Proteomes" id="UP000481033">
    <property type="component" value="Unassembled WGS sequence"/>
</dbReference>
<dbReference type="RefSeq" id="WP_163699861.1">
    <property type="nucleotide sequence ID" value="NZ_QXHD01000004.1"/>
</dbReference>
<evidence type="ECO:0000313" key="2">
    <source>
        <dbReference type="Proteomes" id="UP000481033"/>
    </source>
</evidence>
<gene>
    <name evidence="1" type="ORF">DXZ20_19045</name>
</gene>
<sequence length="104" mass="11656">MTHFTLQVTEDGYIAAFPSRMNHGVSYESLPWPTPEQAVQSLTDDYDWDSQVGEAMDAVRPVIEQYGAGLIIDALLRLEEVLSDVALHEAKGALEVTQKIMDRY</sequence>
<proteinExistence type="predicted"/>
<keyword evidence="2" id="KW-1185">Reference proteome</keyword>
<dbReference type="AlphaFoldDB" id="A0A6M0RN62"/>
<organism evidence="1 2">
    <name type="scientific">Adonisia turfae CCMR0081</name>
    <dbReference type="NCBI Taxonomy" id="2292702"/>
    <lineage>
        <taxon>Bacteria</taxon>
        <taxon>Bacillati</taxon>
        <taxon>Cyanobacteriota</taxon>
        <taxon>Adonisia</taxon>
        <taxon>Adonisia turfae</taxon>
    </lineage>
</organism>
<reference evidence="1 2" key="1">
    <citation type="journal article" date="2020" name="Microb. Ecol.">
        <title>Ecogenomics of the Marine Benthic Filamentous Cyanobacterium Adonisia.</title>
        <authorList>
            <person name="Walter J.M."/>
            <person name="Coutinho F.H."/>
            <person name="Leomil L."/>
            <person name="Hargreaves P.I."/>
            <person name="Campeao M.E."/>
            <person name="Vieira V.V."/>
            <person name="Silva B.S."/>
            <person name="Fistarol G.O."/>
            <person name="Salomon P.S."/>
            <person name="Sawabe T."/>
            <person name="Mino S."/>
            <person name="Hosokawa M."/>
            <person name="Miyashita H."/>
            <person name="Maruyama F."/>
            <person name="van Verk M.C."/>
            <person name="Dutilh B.E."/>
            <person name="Thompson C.C."/>
            <person name="Thompson F.L."/>
        </authorList>
    </citation>
    <scope>NUCLEOTIDE SEQUENCE [LARGE SCALE GENOMIC DNA]</scope>
    <source>
        <strain evidence="1 2">CCMR0081</strain>
    </source>
</reference>
<accession>A0A6M0RN62</accession>
<name>A0A6M0RN62_9CYAN</name>
<evidence type="ECO:0000313" key="1">
    <source>
        <dbReference type="EMBL" id="NEZ57718.1"/>
    </source>
</evidence>
<protein>
    <submittedName>
        <fullName evidence="1">Uncharacterized protein</fullName>
    </submittedName>
</protein>
<comment type="caution">
    <text evidence="1">The sequence shown here is derived from an EMBL/GenBank/DDBJ whole genome shotgun (WGS) entry which is preliminary data.</text>
</comment>